<evidence type="ECO:0000256" key="6">
    <source>
        <dbReference type="ARBA" id="ARBA00023015"/>
    </source>
</evidence>
<dbReference type="InterPro" id="IPR039355">
    <property type="entry name" value="Transcription_factor_GATA"/>
</dbReference>
<feature type="compositionally biased region" description="Polar residues" evidence="12">
    <location>
        <begin position="262"/>
        <end position="277"/>
    </location>
</feature>
<feature type="transmembrane region" description="Helical" evidence="13">
    <location>
        <begin position="1073"/>
        <end position="1095"/>
    </location>
</feature>
<gene>
    <name evidence="15" type="ORF">HNY73_002366</name>
</gene>
<reference evidence="15" key="1">
    <citation type="journal article" date="2020" name="bioRxiv">
        <title>Chromosome-level reference genome of the European wasp spider Argiope bruennichi: a resource for studies on range expansion and evolutionary adaptation.</title>
        <authorList>
            <person name="Sheffer M.M."/>
            <person name="Hoppe A."/>
            <person name="Krehenwinkel H."/>
            <person name="Uhl G."/>
            <person name="Kuss A.W."/>
            <person name="Jensen L."/>
            <person name="Jensen C."/>
            <person name="Gillespie R.G."/>
            <person name="Hoff K.J."/>
            <person name="Prost S."/>
        </authorList>
    </citation>
    <scope>NUCLEOTIDE SEQUENCE</scope>
</reference>
<feature type="transmembrane region" description="Helical" evidence="13">
    <location>
        <begin position="1188"/>
        <end position="1207"/>
    </location>
</feature>
<keyword evidence="2" id="KW-0479">Metal-binding</keyword>
<dbReference type="GO" id="GO:0000122">
    <property type="term" value="P:negative regulation of transcription by RNA polymerase II"/>
    <property type="evidence" value="ECO:0007669"/>
    <property type="project" value="TreeGrafter"/>
</dbReference>
<evidence type="ECO:0000256" key="10">
    <source>
        <dbReference type="ARBA" id="ARBA00023242"/>
    </source>
</evidence>
<dbReference type="Proteomes" id="UP000807504">
    <property type="component" value="Unassembled WGS sequence"/>
</dbReference>
<dbReference type="Gene3D" id="3.30.50.10">
    <property type="entry name" value="Erythroid Transcription Factor GATA-1, subunit A"/>
    <property type="match status" value="2"/>
</dbReference>
<feature type="transmembrane region" description="Helical" evidence="13">
    <location>
        <begin position="1010"/>
        <end position="1030"/>
    </location>
</feature>
<keyword evidence="10" id="KW-0539">Nucleus</keyword>
<evidence type="ECO:0000256" key="9">
    <source>
        <dbReference type="ARBA" id="ARBA00023163"/>
    </source>
</evidence>
<evidence type="ECO:0000256" key="12">
    <source>
        <dbReference type="SAM" id="MobiDB-lite"/>
    </source>
</evidence>
<dbReference type="InterPro" id="IPR000679">
    <property type="entry name" value="Znf_GATA"/>
</dbReference>
<keyword evidence="4 11" id="KW-0863">Zinc-finger</keyword>
<name>A0A8T0FVY2_ARGBR</name>
<feature type="domain" description="GATA-type" evidence="14">
    <location>
        <begin position="620"/>
        <end position="673"/>
    </location>
</feature>
<accession>A0A8T0FVY2</accession>
<dbReference type="GO" id="GO:0008270">
    <property type="term" value="F:zinc ion binding"/>
    <property type="evidence" value="ECO:0007669"/>
    <property type="project" value="UniProtKB-KW"/>
</dbReference>
<evidence type="ECO:0000256" key="4">
    <source>
        <dbReference type="ARBA" id="ARBA00022771"/>
    </source>
</evidence>
<dbReference type="InterPro" id="IPR013088">
    <property type="entry name" value="Znf_NHR/GATA"/>
</dbReference>
<dbReference type="CDD" id="cd00202">
    <property type="entry name" value="ZnF_GATA"/>
    <property type="match status" value="2"/>
</dbReference>
<evidence type="ECO:0000256" key="11">
    <source>
        <dbReference type="PROSITE-ProRule" id="PRU00094"/>
    </source>
</evidence>
<evidence type="ECO:0000256" key="1">
    <source>
        <dbReference type="ARBA" id="ARBA00004123"/>
    </source>
</evidence>
<keyword evidence="13" id="KW-0812">Transmembrane</keyword>
<evidence type="ECO:0000259" key="14">
    <source>
        <dbReference type="PROSITE" id="PS50114"/>
    </source>
</evidence>
<feature type="transmembrane region" description="Helical" evidence="13">
    <location>
        <begin position="1107"/>
        <end position="1129"/>
    </location>
</feature>
<dbReference type="GO" id="GO:0005634">
    <property type="term" value="C:nucleus"/>
    <property type="evidence" value="ECO:0007669"/>
    <property type="project" value="UniProtKB-SubCell"/>
</dbReference>
<evidence type="ECO:0000313" key="15">
    <source>
        <dbReference type="EMBL" id="KAF8794378.1"/>
    </source>
</evidence>
<evidence type="ECO:0000256" key="8">
    <source>
        <dbReference type="ARBA" id="ARBA00023159"/>
    </source>
</evidence>
<comment type="caution">
    <text evidence="15">The sequence shown here is derived from an EMBL/GenBank/DDBJ whole genome shotgun (WGS) entry which is preliminary data.</text>
</comment>
<dbReference type="FunFam" id="3.30.50.10:FF:000032">
    <property type="entry name" value="Transcription factor GATA-3"/>
    <property type="match status" value="1"/>
</dbReference>
<dbReference type="FunFam" id="3.30.50.10:FF:000001">
    <property type="entry name" value="GATA transcription factor (GATAd)"/>
    <property type="match status" value="1"/>
</dbReference>
<dbReference type="GO" id="GO:0000981">
    <property type="term" value="F:DNA-binding transcription factor activity, RNA polymerase II-specific"/>
    <property type="evidence" value="ECO:0007669"/>
    <property type="project" value="TreeGrafter"/>
</dbReference>
<dbReference type="EMBL" id="JABXBU010000002">
    <property type="protein sequence ID" value="KAF8794378.1"/>
    <property type="molecule type" value="Genomic_DNA"/>
</dbReference>
<feature type="transmembrane region" description="Helical" evidence="13">
    <location>
        <begin position="866"/>
        <end position="885"/>
    </location>
</feature>
<evidence type="ECO:0000256" key="2">
    <source>
        <dbReference type="ARBA" id="ARBA00022723"/>
    </source>
</evidence>
<evidence type="ECO:0000256" key="13">
    <source>
        <dbReference type="SAM" id="Phobius"/>
    </source>
</evidence>
<dbReference type="GO" id="GO:0000978">
    <property type="term" value="F:RNA polymerase II cis-regulatory region sequence-specific DNA binding"/>
    <property type="evidence" value="ECO:0007669"/>
    <property type="project" value="TreeGrafter"/>
</dbReference>
<dbReference type="PANTHER" id="PTHR10071:SF337">
    <property type="entry name" value="GATA-BINDING FACTOR A"/>
    <property type="match status" value="1"/>
</dbReference>
<feature type="compositionally biased region" description="Basic and acidic residues" evidence="12">
    <location>
        <begin position="222"/>
        <end position="237"/>
    </location>
</feature>
<dbReference type="PRINTS" id="PR00619">
    <property type="entry name" value="GATAZNFINGER"/>
</dbReference>
<keyword evidence="9" id="KW-0804">Transcription</keyword>
<evidence type="ECO:0000256" key="5">
    <source>
        <dbReference type="ARBA" id="ARBA00022833"/>
    </source>
</evidence>
<evidence type="ECO:0000256" key="7">
    <source>
        <dbReference type="ARBA" id="ARBA00023125"/>
    </source>
</evidence>
<dbReference type="PANTHER" id="PTHR10071">
    <property type="entry name" value="TRANSCRIPTION FACTOR GATA FAMILY MEMBER"/>
    <property type="match status" value="1"/>
</dbReference>
<feature type="domain" description="GATA-type" evidence="14">
    <location>
        <begin position="566"/>
        <end position="620"/>
    </location>
</feature>
<dbReference type="SMART" id="SM00401">
    <property type="entry name" value="ZnF_GATA"/>
    <property type="match status" value="2"/>
</dbReference>
<feature type="region of interest" description="Disordered" evidence="12">
    <location>
        <begin position="1"/>
        <end position="68"/>
    </location>
</feature>
<comment type="subcellular location">
    <subcellularLocation>
        <location evidence="1">Nucleus</location>
    </subcellularLocation>
</comment>
<dbReference type="PROSITE" id="PS00344">
    <property type="entry name" value="GATA_ZN_FINGER_1"/>
    <property type="match status" value="2"/>
</dbReference>
<protein>
    <submittedName>
        <fullName evidence="15">Transcription factor GATA-4 like protein</fullName>
    </submittedName>
</protein>
<keyword evidence="8" id="KW-0010">Activator</keyword>
<evidence type="ECO:0000256" key="3">
    <source>
        <dbReference type="ARBA" id="ARBA00022737"/>
    </source>
</evidence>
<keyword evidence="3" id="KW-0677">Repeat</keyword>
<dbReference type="PROSITE" id="PS50114">
    <property type="entry name" value="GATA_ZN_FINGER_2"/>
    <property type="match status" value="2"/>
</dbReference>
<dbReference type="Pfam" id="PF00320">
    <property type="entry name" value="GATA"/>
    <property type="match status" value="2"/>
</dbReference>
<organism evidence="15 16">
    <name type="scientific">Argiope bruennichi</name>
    <name type="common">Wasp spider</name>
    <name type="synonym">Aranea bruennichi</name>
    <dbReference type="NCBI Taxonomy" id="94029"/>
    <lineage>
        <taxon>Eukaryota</taxon>
        <taxon>Metazoa</taxon>
        <taxon>Ecdysozoa</taxon>
        <taxon>Arthropoda</taxon>
        <taxon>Chelicerata</taxon>
        <taxon>Arachnida</taxon>
        <taxon>Araneae</taxon>
        <taxon>Araneomorphae</taxon>
        <taxon>Entelegynae</taxon>
        <taxon>Araneoidea</taxon>
        <taxon>Araneidae</taxon>
        <taxon>Argiope</taxon>
    </lineage>
</organism>
<keyword evidence="16" id="KW-1185">Reference proteome</keyword>
<keyword evidence="13" id="KW-0472">Membrane</keyword>
<feature type="transmembrane region" description="Helical" evidence="13">
    <location>
        <begin position="949"/>
        <end position="970"/>
    </location>
</feature>
<feature type="region of interest" description="Disordered" evidence="12">
    <location>
        <begin position="666"/>
        <end position="707"/>
    </location>
</feature>
<dbReference type="GO" id="GO:0045944">
    <property type="term" value="P:positive regulation of transcription by RNA polymerase II"/>
    <property type="evidence" value="ECO:0007669"/>
    <property type="project" value="TreeGrafter"/>
</dbReference>
<feature type="region of interest" description="Disordered" evidence="12">
    <location>
        <begin position="212"/>
        <end position="284"/>
    </location>
</feature>
<keyword evidence="7" id="KW-0238">DNA-binding</keyword>
<keyword evidence="13" id="KW-1133">Transmembrane helix</keyword>
<feature type="compositionally biased region" description="Basic and acidic residues" evidence="12">
    <location>
        <begin position="1"/>
        <end position="44"/>
    </location>
</feature>
<feature type="compositionally biased region" description="Polar residues" evidence="12">
    <location>
        <begin position="212"/>
        <end position="221"/>
    </location>
</feature>
<sequence length="1217" mass="138242">MARSHSDVYNRERISSERKEEDAETNEDRSNNEQENAVKQEMNHDSSSGSEKMRESSDNDSKHKEAFSAHSEHLATLTNMSEHLHYHKFISNDKSLDHHSNFRDEQPHIHHPPAHSGNSGHIHLRHGDHMYTNFHHSNSEQIKNDLDARSSSMNSHYEHSIQENIASLSHQHIQNGNNQEDAHLSHIQHQYSITDSDGVTHLINLQNHQPTMVHQESQNLSSHDKGDHQTREEENHDLSPQMHQMSHNSSPKDNEPHVHNLSLPNSEKNNPESQMAQQHALHRQSMDSCNDINVESHLVHLQQSDEPSMQDNADVDAHSSVLHHRQLLHSGTGLDSDLQHIDHDQDDAQHQAVPLIHDKDLSSEVIHHGTDLSHRLSLDLSGTSHNSFPHIRSPSSPRDIFVERLGILTTSTINYLQPTPMVTQRDLGIDPNGLHAVTNPSITYHHLPDSNDNPVTPTNSPLFCTGVNASSSKLLGLSAYRNHDNNNVNSLMWGQVGEELVPKSSPLPLSISGSSMLSRASVSGHASSYVSDLSTWPGYDTAQNIQVQLSHSAGASPASDSDLFTGLESRECVNCGAISTPLWRRDGTGHYLCNACGLYHRMNGMNRPVVKNQKRLSASRRMGLYCSNCQTTNTSLWRRNNQGEPVCNACGLYFKLHKLNRPLTMKKDNIQRRKRKPKASEMRGERDNSPKQPWPAIKQEVTDDSGFSLSPKYSEANMLGHNFYVYPNPPASTPRTLPMFTSAKDSKTTIIQHSLGQHNALPFLLTQSQTGDSPEPGLSSPRPDSNNDYPVSPHRMALHGQSLESPGGFREKDQKTMEYSTSVTVDNSSEVGRQKSKHPFYLLLITFRLFGLDLESEDKINSFSSIISKTWTCIMFACYHFWVLFDVSWYFRNKAHENALGESVTVWVTVVTFDILMTKRKNVREFMKIIEAEAFLLSEKAKKKHQRSIFLTFILVWIFVAIFVAQNIIFTFEKEYNKHHAVNLVDYMSLNLPETQQLTLLRLDACLECFFIQGFLTFIIALYLLLCLTCEKWFQHLKYRSSNKERSSRLFEIRKFCSKFDQLSRHVQLLDEIFSLPVAVWLLMILVILCIRIVSILNPFLATTDQMITVIILSFGRAAVALIGMNFIADSIYKKSAKTIFQLDNFIREERASMDIPVYQEVLAAFTRFNFNPTHLTFWKIARLNRGFLMTCVGMMATYVIITIQMYPNAKKGLESP</sequence>
<dbReference type="AlphaFoldDB" id="A0A8T0FVY2"/>
<dbReference type="GO" id="GO:0045165">
    <property type="term" value="P:cell fate commitment"/>
    <property type="evidence" value="ECO:0007669"/>
    <property type="project" value="TreeGrafter"/>
</dbReference>
<evidence type="ECO:0000313" key="16">
    <source>
        <dbReference type="Proteomes" id="UP000807504"/>
    </source>
</evidence>
<dbReference type="SUPFAM" id="SSF57716">
    <property type="entry name" value="Glucocorticoid receptor-like (DNA-binding domain)"/>
    <property type="match status" value="2"/>
</dbReference>
<proteinExistence type="predicted"/>
<keyword evidence="5" id="KW-0862">Zinc</keyword>
<feature type="compositionally biased region" description="Basic and acidic residues" evidence="12">
    <location>
        <begin position="51"/>
        <end position="68"/>
    </location>
</feature>
<keyword evidence="6" id="KW-0805">Transcription regulation</keyword>
<reference evidence="15" key="2">
    <citation type="submission" date="2020-06" db="EMBL/GenBank/DDBJ databases">
        <authorList>
            <person name="Sheffer M."/>
        </authorList>
    </citation>
    <scope>NUCLEOTIDE SEQUENCE</scope>
</reference>
<feature type="compositionally biased region" description="Basic and acidic residues" evidence="12">
    <location>
        <begin position="678"/>
        <end position="689"/>
    </location>
</feature>
<feature type="region of interest" description="Disordered" evidence="12">
    <location>
        <begin position="767"/>
        <end position="794"/>
    </location>
</feature>